<dbReference type="SUPFAM" id="SSF56059">
    <property type="entry name" value="Glutathione synthetase ATP-binding domain-like"/>
    <property type="match status" value="1"/>
</dbReference>
<proteinExistence type="inferred from homology"/>
<comment type="catalytic activity">
    <reaction evidence="1">
        <text>5-amino-1-(5-phospho-D-ribosyl)imidazole-4-carboxylate + H(+) = 5-amino-1-(5-phospho-beta-D-ribosyl)imidazole + CO2</text>
        <dbReference type="Rhea" id="RHEA:10792"/>
        <dbReference type="ChEBI" id="CHEBI:15378"/>
        <dbReference type="ChEBI" id="CHEBI:16526"/>
        <dbReference type="ChEBI" id="CHEBI:77657"/>
        <dbReference type="ChEBI" id="CHEBI:137981"/>
        <dbReference type="EC" id="4.1.1.21"/>
    </reaction>
</comment>
<organism evidence="13 14">
    <name type="scientific">Coccomyxa subellipsoidea</name>
    <dbReference type="NCBI Taxonomy" id="248742"/>
    <lineage>
        <taxon>Eukaryota</taxon>
        <taxon>Viridiplantae</taxon>
        <taxon>Chlorophyta</taxon>
        <taxon>core chlorophytes</taxon>
        <taxon>Trebouxiophyceae</taxon>
        <taxon>Trebouxiophyceae incertae sedis</taxon>
        <taxon>Coccomyxaceae</taxon>
        <taxon>Coccomyxa</taxon>
    </lineage>
</organism>
<dbReference type="InterPro" id="IPR003135">
    <property type="entry name" value="ATP-grasp_carboxylate-amine"/>
</dbReference>
<keyword evidence="5 11" id="KW-0547">Nucleotide-binding</keyword>
<dbReference type="PANTHER" id="PTHR11609">
    <property type="entry name" value="PURINE BIOSYNTHESIS PROTEIN 6/7, PUR6/7"/>
    <property type="match status" value="1"/>
</dbReference>
<dbReference type="Pfam" id="PF02222">
    <property type="entry name" value="ATP-grasp"/>
    <property type="match status" value="1"/>
</dbReference>
<dbReference type="Gene3D" id="3.40.50.1970">
    <property type="match status" value="1"/>
</dbReference>
<dbReference type="InterPro" id="IPR011761">
    <property type="entry name" value="ATP-grasp"/>
</dbReference>
<keyword evidence="6" id="KW-0658">Purine biosynthesis</keyword>
<dbReference type="Gene3D" id="3.30.470.20">
    <property type="entry name" value="ATP-grasp fold, B domain"/>
    <property type="match status" value="1"/>
</dbReference>
<dbReference type="SUPFAM" id="SSF52440">
    <property type="entry name" value="PreATP-grasp domain"/>
    <property type="match status" value="1"/>
</dbReference>
<evidence type="ECO:0000256" key="10">
    <source>
        <dbReference type="ARBA" id="ARBA00031607"/>
    </source>
</evidence>
<evidence type="ECO:0000313" key="13">
    <source>
        <dbReference type="EMBL" id="KAK9908364.1"/>
    </source>
</evidence>
<dbReference type="NCBIfam" id="TIGR01162">
    <property type="entry name" value="purE"/>
    <property type="match status" value="1"/>
</dbReference>
<comment type="pathway">
    <text evidence="2">Purine metabolism; IMP biosynthesis via de novo pathway; 5-amino-1-(5-phospho-D-ribosyl)imidazole-4-carboxylate from 5-amino-1-(5-phospho-D-ribosyl)imidazole (carboxylase route): step 1/1.</text>
</comment>
<evidence type="ECO:0000256" key="4">
    <source>
        <dbReference type="ARBA" id="ARBA00012329"/>
    </source>
</evidence>
<dbReference type="EC" id="4.1.1.21" evidence="4"/>
<comment type="caution">
    <text evidence="13">The sequence shown here is derived from an EMBL/GenBank/DDBJ whole genome shotgun (WGS) entry which is preliminary data.</text>
</comment>
<dbReference type="Gene3D" id="3.30.1490.20">
    <property type="entry name" value="ATP-grasp fold, A domain"/>
    <property type="match status" value="1"/>
</dbReference>
<feature type="domain" description="ATP-grasp" evidence="12">
    <location>
        <begin position="145"/>
        <end position="333"/>
    </location>
</feature>
<dbReference type="InterPro" id="IPR016185">
    <property type="entry name" value="PreATP-grasp_dom_sf"/>
</dbReference>
<dbReference type="Pfam" id="PF22660">
    <property type="entry name" value="RS_preATP-grasp-like"/>
    <property type="match status" value="1"/>
</dbReference>
<dbReference type="InterPro" id="IPR033747">
    <property type="entry name" value="PurE_ClassI"/>
</dbReference>
<reference evidence="13 14" key="1">
    <citation type="journal article" date="2024" name="Nat. Commun.">
        <title>Phylogenomics reveals the evolutionary origins of lichenization in chlorophyte algae.</title>
        <authorList>
            <person name="Puginier C."/>
            <person name="Libourel C."/>
            <person name="Otte J."/>
            <person name="Skaloud P."/>
            <person name="Haon M."/>
            <person name="Grisel S."/>
            <person name="Petersen M."/>
            <person name="Berrin J.G."/>
            <person name="Delaux P.M."/>
            <person name="Dal Grande F."/>
            <person name="Keller J."/>
        </authorList>
    </citation>
    <scope>NUCLEOTIDE SEQUENCE [LARGE SCALE GENOMIC DNA]</scope>
    <source>
        <strain evidence="13 14">SAG 216-7</strain>
    </source>
</reference>
<name>A0ABR2YMV6_9CHLO</name>
<evidence type="ECO:0000256" key="3">
    <source>
        <dbReference type="ARBA" id="ARBA00006114"/>
    </source>
</evidence>
<evidence type="ECO:0000256" key="11">
    <source>
        <dbReference type="PROSITE-ProRule" id="PRU00409"/>
    </source>
</evidence>
<dbReference type="Pfam" id="PF00731">
    <property type="entry name" value="AIRC"/>
    <property type="match status" value="1"/>
</dbReference>
<evidence type="ECO:0000256" key="6">
    <source>
        <dbReference type="ARBA" id="ARBA00022755"/>
    </source>
</evidence>
<evidence type="ECO:0000256" key="5">
    <source>
        <dbReference type="ARBA" id="ARBA00022741"/>
    </source>
</evidence>
<dbReference type="InterPro" id="IPR016301">
    <property type="entry name" value="Ade2_fungi/plant"/>
</dbReference>
<dbReference type="InterPro" id="IPR054350">
    <property type="entry name" value="PurT/PurK_preATP-grasp"/>
</dbReference>
<dbReference type="PROSITE" id="PS50975">
    <property type="entry name" value="ATP_GRASP"/>
    <property type="match status" value="1"/>
</dbReference>
<dbReference type="PIRSF" id="PIRSF001340">
    <property type="entry name" value="AIR_carboxylase"/>
    <property type="match status" value="1"/>
</dbReference>
<protein>
    <recommendedName>
        <fullName evidence="4">phosphoribosylaminoimidazole carboxylase</fullName>
        <ecNumber evidence="4">4.1.1.21</ecNumber>
    </recommendedName>
    <alternativeName>
        <fullName evidence="10">AIR carboxylase</fullName>
    </alternativeName>
</protein>
<evidence type="ECO:0000256" key="7">
    <source>
        <dbReference type="ARBA" id="ARBA00022793"/>
    </source>
</evidence>
<dbReference type="SMART" id="SM01001">
    <property type="entry name" value="AIRC"/>
    <property type="match status" value="1"/>
</dbReference>
<evidence type="ECO:0000256" key="8">
    <source>
        <dbReference type="ARBA" id="ARBA00022840"/>
    </source>
</evidence>
<dbReference type="InterPro" id="IPR005875">
    <property type="entry name" value="PurK"/>
</dbReference>
<keyword evidence="14" id="KW-1185">Reference proteome</keyword>
<keyword evidence="9" id="KW-0456">Lyase</keyword>
<dbReference type="Pfam" id="PF17769">
    <property type="entry name" value="PurK_C"/>
    <property type="match status" value="1"/>
</dbReference>
<dbReference type="HAMAP" id="MF_01929">
    <property type="entry name" value="PurE_classI"/>
    <property type="match status" value="1"/>
</dbReference>
<dbReference type="NCBIfam" id="TIGR01161">
    <property type="entry name" value="purK"/>
    <property type="match status" value="1"/>
</dbReference>
<evidence type="ECO:0000256" key="1">
    <source>
        <dbReference type="ARBA" id="ARBA00001244"/>
    </source>
</evidence>
<dbReference type="SUPFAM" id="SSF51246">
    <property type="entry name" value="Rudiment single hybrid motif"/>
    <property type="match status" value="1"/>
</dbReference>
<accession>A0ABR2YMV6</accession>
<dbReference type="Proteomes" id="UP001491310">
    <property type="component" value="Unassembled WGS sequence"/>
</dbReference>
<dbReference type="SUPFAM" id="SSF52255">
    <property type="entry name" value="N5-CAIR mutase (phosphoribosylaminoimidazole carboxylase, PurE)"/>
    <property type="match status" value="1"/>
</dbReference>
<dbReference type="EMBL" id="JALJOT010000008">
    <property type="protein sequence ID" value="KAK9908364.1"/>
    <property type="molecule type" value="Genomic_DNA"/>
</dbReference>
<evidence type="ECO:0000259" key="12">
    <source>
        <dbReference type="PROSITE" id="PS50975"/>
    </source>
</evidence>
<comment type="similarity">
    <text evidence="3">In the C-terminal section; belongs to the AIR carboxylase family. Class I subfamily.</text>
</comment>
<gene>
    <name evidence="13" type="ORF">WJX75_006749</name>
</gene>
<dbReference type="InterPro" id="IPR011054">
    <property type="entry name" value="Rudment_hybrid_motif"/>
</dbReference>
<dbReference type="PANTHER" id="PTHR11609:SF5">
    <property type="entry name" value="PHOSPHORIBOSYLAMINOIMIDAZOLE CARBOXYLASE"/>
    <property type="match status" value="1"/>
</dbReference>
<evidence type="ECO:0000256" key="2">
    <source>
        <dbReference type="ARBA" id="ARBA00004747"/>
    </source>
</evidence>
<dbReference type="InterPro" id="IPR000031">
    <property type="entry name" value="PurE_dom"/>
</dbReference>
<evidence type="ECO:0000256" key="9">
    <source>
        <dbReference type="ARBA" id="ARBA00023239"/>
    </source>
</evidence>
<keyword evidence="7" id="KW-0210">Decarboxylase</keyword>
<evidence type="ECO:0000313" key="14">
    <source>
        <dbReference type="Proteomes" id="UP001491310"/>
    </source>
</evidence>
<dbReference type="InterPro" id="IPR040686">
    <property type="entry name" value="PurK_C"/>
</dbReference>
<dbReference type="InterPro" id="IPR013815">
    <property type="entry name" value="ATP_grasp_subdomain_1"/>
</dbReference>
<dbReference type="Gene3D" id="3.40.50.20">
    <property type="match status" value="1"/>
</dbReference>
<dbReference type="NCBIfam" id="NF004679">
    <property type="entry name" value="PRK06019.1-5"/>
    <property type="match status" value="1"/>
</dbReference>
<keyword evidence="8 11" id="KW-0067">ATP-binding</keyword>
<sequence>MTACSKLTCPTALELFDCDSAEALVAGGHSTSISDVGLPRAAILGVLGGGQLGKMLAADAARMGIKVEVLDPTPDCPAAIVARQTLGSFRDPVKIREFAEGVDVLTVEIEHIDADALDSVASDLGIDVEPTPSTLRLIQDKLVQKRHFQSAGVPVAAFLGIDDAAAAQAAAQAFGFPFMLKARRLAYDGRGNAVVRSREELEGAVQQLGGYGQGLYAERWAPFTKELAVMVGRSRDGSMRAFPVVETVHRNSILLVTEAPAQVLPQTQRRAQEVAQQAVACLDGAGVFGVEMFLLEDGALLLNEVAPRPHNSGHYTIEACATSQYEQHLRAVMGWPLGDTSLAVGACIMLNILGEADGEEGIQRAHEVMARAYQVPGASVHWYGKAEVARQRKVGHVTIVAPDAAEARSRLSAVDPDAAAALASTSGREKGGSQARVGIIMGSDSDLPTMRAAAEVLRDFGIAAEVTVVSAHRTPKRMLDYARSAHSRGIKVIIAGAGGAAHLPGMVAALTPLPVIGVPVKPAGAHLEGLDALLSIVQMPRGVPVATVAIGNAANAGLLAARILAAHEPALLQKMLEYQEGMRATVLAKAERLESVGWEDY</sequence>
<dbReference type="HAMAP" id="MF_01928">
    <property type="entry name" value="PurK"/>
    <property type="match status" value="1"/>
</dbReference>